<sequence length="197" mass="21523">MNHRERMLAGLPYLANQDGLLESRMAAQELLHTYNNLPPQRWEEQRGLLEQLLGGIGENSTILPPLRCDYGKHIVVGRDVFTNYNLTILDVCPVTIGDRTLIGPNVSIYAAGHPIAPEDRATGWEFGAEVHIGKDVWIGGSCVILAGVTIGDGAVVGAGSVVTRDVPPNSIAVGNPARVLRKITQADRDHWKKEMER</sequence>
<evidence type="ECO:0000313" key="5">
    <source>
        <dbReference type="EMBL" id="HIQ60660.1"/>
    </source>
</evidence>
<dbReference type="SMART" id="SM01266">
    <property type="entry name" value="Mac"/>
    <property type="match status" value="1"/>
</dbReference>
<proteinExistence type="inferred from homology"/>
<dbReference type="Pfam" id="PF14602">
    <property type="entry name" value="Hexapep_2"/>
    <property type="match status" value="1"/>
</dbReference>
<dbReference type="Pfam" id="PF00132">
    <property type="entry name" value="Hexapep"/>
    <property type="match status" value="1"/>
</dbReference>
<dbReference type="SUPFAM" id="SSF51161">
    <property type="entry name" value="Trimeric LpxA-like enzymes"/>
    <property type="match status" value="1"/>
</dbReference>
<dbReference type="EMBL" id="DVFO01000034">
    <property type="protein sequence ID" value="HIQ60660.1"/>
    <property type="molecule type" value="Genomic_DNA"/>
</dbReference>
<keyword evidence="2" id="KW-0808">Transferase</keyword>
<accession>A0A9D0YT81</accession>
<dbReference type="GO" id="GO:0008374">
    <property type="term" value="F:O-acyltransferase activity"/>
    <property type="evidence" value="ECO:0007669"/>
    <property type="project" value="TreeGrafter"/>
</dbReference>
<dbReference type="CDD" id="cd03357">
    <property type="entry name" value="LbH_MAT_GAT"/>
    <property type="match status" value="1"/>
</dbReference>
<dbReference type="Proteomes" id="UP000886879">
    <property type="component" value="Unassembled WGS sequence"/>
</dbReference>
<dbReference type="InterPro" id="IPR051159">
    <property type="entry name" value="Hexapeptide_acetyltransf"/>
</dbReference>
<dbReference type="PANTHER" id="PTHR23416">
    <property type="entry name" value="SIALIC ACID SYNTHASE-RELATED"/>
    <property type="match status" value="1"/>
</dbReference>
<name>A0A9D0YT81_9FIRM</name>
<dbReference type="InterPro" id="IPR001451">
    <property type="entry name" value="Hexapep"/>
</dbReference>
<dbReference type="InterPro" id="IPR011004">
    <property type="entry name" value="Trimer_LpxA-like_sf"/>
</dbReference>
<evidence type="ECO:0000313" key="6">
    <source>
        <dbReference type="Proteomes" id="UP000886879"/>
    </source>
</evidence>
<dbReference type="PANTHER" id="PTHR23416:SF23">
    <property type="entry name" value="ACETYLTRANSFERASE C18B11.09C-RELATED"/>
    <property type="match status" value="1"/>
</dbReference>
<dbReference type="Pfam" id="PF12464">
    <property type="entry name" value="Mac"/>
    <property type="match status" value="1"/>
</dbReference>
<comment type="similarity">
    <text evidence="1">Belongs to the transferase hexapeptide repeat family.</text>
</comment>
<evidence type="ECO:0000259" key="4">
    <source>
        <dbReference type="SMART" id="SM01266"/>
    </source>
</evidence>
<dbReference type="GO" id="GO:0016407">
    <property type="term" value="F:acetyltransferase activity"/>
    <property type="evidence" value="ECO:0007669"/>
    <property type="project" value="InterPro"/>
</dbReference>
<reference evidence="5" key="1">
    <citation type="submission" date="2020-10" db="EMBL/GenBank/DDBJ databases">
        <authorList>
            <person name="Gilroy R."/>
        </authorList>
    </citation>
    <scope>NUCLEOTIDE SEQUENCE</scope>
    <source>
        <strain evidence="5">ChiGjej2B2-12916</strain>
    </source>
</reference>
<evidence type="ECO:0000256" key="1">
    <source>
        <dbReference type="ARBA" id="ARBA00007274"/>
    </source>
</evidence>
<comment type="caution">
    <text evidence="5">The sequence shown here is derived from an EMBL/GenBank/DDBJ whole genome shotgun (WGS) entry which is preliminary data.</text>
</comment>
<dbReference type="Gene3D" id="2.160.10.10">
    <property type="entry name" value="Hexapeptide repeat proteins"/>
    <property type="match status" value="1"/>
</dbReference>
<keyword evidence="3" id="KW-0012">Acyltransferase</keyword>
<dbReference type="AlphaFoldDB" id="A0A9D0YT81"/>
<feature type="domain" description="Maltose/galactoside acetyltransferase" evidence="4">
    <location>
        <begin position="4"/>
        <end position="58"/>
    </location>
</feature>
<evidence type="ECO:0000256" key="2">
    <source>
        <dbReference type="ARBA" id="ARBA00022679"/>
    </source>
</evidence>
<protein>
    <submittedName>
        <fullName evidence="5">Sugar O-acetyltransferase</fullName>
    </submittedName>
</protein>
<gene>
    <name evidence="5" type="ORF">IAD31_03570</name>
</gene>
<evidence type="ECO:0000256" key="3">
    <source>
        <dbReference type="ARBA" id="ARBA00023315"/>
    </source>
</evidence>
<organism evidence="5 6">
    <name type="scientific">Candidatus Enterenecus faecium</name>
    <dbReference type="NCBI Taxonomy" id="2840780"/>
    <lineage>
        <taxon>Bacteria</taxon>
        <taxon>Bacillati</taxon>
        <taxon>Bacillota</taxon>
        <taxon>Clostridia</taxon>
        <taxon>Eubacteriales</taxon>
        <taxon>Candidatus Enterenecus</taxon>
    </lineage>
</organism>
<dbReference type="InterPro" id="IPR024688">
    <property type="entry name" value="Mac_dom"/>
</dbReference>
<reference evidence="5" key="2">
    <citation type="journal article" date="2021" name="PeerJ">
        <title>Extensive microbial diversity within the chicken gut microbiome revealed by metagenomics and culture.</title>
        <authorList>
            <person name="Gilroy R."/>
            <person name="Ravi A."/>
            <person name="Getino M."/>
            <person name="Pursley I."/>
            <person name="Horton D.L."/>
            <person name="Alikhan N.F."/>
            <person name="Baker D."/>
            <person name="Gharbi K."/>
            <person name="Hall N."/>
            <person name="Watson M."/>
            <person name="Adriaenssens E.M."/>
            <person name="Foster-Nyarko E."/>
            <person name="Jarju S."/>
            <person name="Secka A."/>
            <person name="Antonio M."/>
            <person name="Oren A."/>
            <person name="Chaudhuri R.R."/>
            <person name="La Ragione R."/>
            <person name="Hildebrand F."/>
            <person name="Pallen M.J."/>
        </authorList>
    </citation>
    <scope>NUCLEOTIDE SEQUENCE</scope>
    <source>
        <strain evidence="5">ChiGjej2B2-12916</strain>
    </source>
</reference>
<dbReference type="FunFam" id="2.160.10.10:FF:000025">
    <property type="entry name" value="Hexapeptide-repeat containing-acetyltransferase"/>
    <property type="match status" value="1"/>
</dbReference>